<organism evidence="2 3">
    <name type="scientific">Trypanosoma rangeli SC58</name>
    <dbReference type="NCBI Taxonomy" id="429131"/>
    <lineage>
        <taxon>Eukaryota</taxon>
        <taxon>Discoba</taxon>
        <taxon>Euglenozoa</taxon>
        <taxon>Kinetoplastea</taxon>
        <taxon>Metakinetoplastina</taxon>
        <taxon>Trypanosomatida</taxon>
        <taxon>Trypanosomatidae</taxon>
        <taxon>Trypanosoma</taxon>
        <taxon>Herpetosoma</taxon>
    </lineage>
</organism>
<keyword evidence="1" id="KW-0472">Membrane</keyword>
<dbReference type="OrthoDB" id="434393at2759"/>
<reference evidence="2 3" key="1">
    <citation type="submission" date="2013-07" db="EMBL/GenBank/DDBJ databases">
        <authorList>
            <person name="Stoco P.H."/>
            <person name="Wagner G."/>
            <person name="Gerber A."/>
            <person name="Zaha A."/>
            <person name="Thompson C."/>
            <person name="Bartholomeu D.C."/>
            <person name="Luckemeyer D.D."/>
            <person name="Bahia D."/>
            <person name="Loreto E."/>
            <person name="Prestes E.B."/>
            <person name="Lima F.M."/>
            <person name="Rodrigues-Luiz G."/>
            <person name="Vallejo G.A."/>
            <person name="Filho J.F."/>
            <person name="Monteiro K.M."/>
            <person name="Tyler K.M."/>
            <person name="de Almeida L.G."/>
            <person name="Ortiz M.F."/>
            <person name="Siervo M.A."/>
            <person name="de Moraes M.H."/>
            <person name="Cunha O.L."/>
            <person name="Mendonca-Neto R."/>
            <person name="Silva R."/>
            <person name="Teixeira S.M."/>
            <person name="Murta S.M."/>
            <person name="Sincero T.C."/>
            <person name="Mendes T.A."/>
            <person name="Urmenyi T.P."/>
            <person name="Silva V.G."/>
            <person name="da Rocha W.D."/>
            <person name="Andersson B."/>
            <person name="Romanha A.J."/>
            <person name="Steindel M."/>
            <person name="de Vasconcelos A.T."/>
            <person name="Grisard E.C."/>
        </authorList>
    </citation>
    <scope>NUCLEOTIDE SEQUENCE [LARGE SCALE GENOMIC DNA]</scope>
    <source>
        <strain evidence="2 3">SC58</strain>
    </source>
</reference>
<dbReference type="AlphaFoldDB" id="A0A061J047"/>
<gene>
    <name evidence="2" type="ORF">TRSC58_04819</name>
</gene>
<keyword evidence="3" id="KW-1185">Reference proteome</keyword>
<dbReference type="Pfam" id="PF03311">
    <property type="entry name" value="Cornichon"/>
    <property type="match status" value="1"/>
</dbReference>
<dbReference type="GO" id="GO:0016192">
    <property type="term" value="P:vesicle-mediated transport"/>
    <property type="evidence" value="ECO:0007669"/>
    <property type="project" value="InterPro"/>
</dbReference>
<dbReference type="InterPro" id="IPR003377">
    <property type="entry name" value="Cornichon"/>
</dbReference>
<dbReference type="SMART" id="SM01398">
    <property type="entry name" value="Cornichon"/>
    <property type="match status" value="1"/>
</dbReference>
<dbReference type="Proteomes" id="UP000031737">
    <property type="component" value="Unassembled WGS sequence"/>
</dbReference>
<keyword evidence="1" id="KW-1133">Transmembrane helix</keyword>
<protein>
    <recommendedName>
        <fullName evidence="4">Cornichon family protein</fullName>
    </recommendedName>
</protein>
<evidence type="ECO:0008006" key="4">
    <source>
        <dbReference type="Google" id="ProtNLM"/>
    </source>
</evidence>
<feature type="transmembrane region" description="Helical" evidence="1">
    <location>
        <begin position="37"/>
        <end position="56"/>
    </location>
</feature>
<evidence type="ECO:0000313" key="3">
    <source>
        <dbReference type="Proteomes" id="UP000031737"/>
    </source>
</evidence>
<evidence type="ECO:0000256" key="1">
    <source>
        <dbReference type="SAM" id="Phobius"/>
    </source>
</evidence>
<feature type="transmembrane region" description="Helical" evidence="1">
    <location>
        <begin position="108"/>
        <end position="132"/>
    </location>
</feature>
<keyword evidence="1" id="KW-0812">Transmembrane</keyword>
<dbReference type="EMBL" id="AUPL01004819">
    <property type="protein sequence ID" value="ESL07491.1"/>
    <property type="molecule type" value="Genomic_DNA"/>
</dbReference>
<evidence type="ECO:0000313" key="2">
    <source>
        <dbReference type="EMBL" id="ESL07491.1"/>
    </source>
</evidence>
<feature type="transmembrane region" description="Helical" evidence="1">
    <location>
        <begin position="168"/>
        <end position="188"/>
    </location>
</feature>
<dbReference type="VEuPathDB" id="TriTrypDB:TRSC58_04819"/>
<accession>A0A061J047</accession>
<comment type="caution">
    <text evidence="2">The sequence shown here is derived from an EMBL/GenBank/DDBJ whole genome shotgun (WGS) entry which is preliminary data.</text>
</comment>
<name>A0A061J047_TRYRA</name>
<feature type="transmembrane region" description="Helical" evidence="1">
    <location>
        <begin position="62"/>
        <end position="87"/>
    </location>
</feature>
<sequence>MDASHRLREALVMQLDWVTVLVTQRRRSYSAWRVRQSALFAFMHFCFLLVLCGHFVHEVVTWALAFLLQTAALCLSILHITLVTDYADRMNNAMELEHQLNPLIIAELSIRCFAFLHCVLMGGWFMAIANLLELVYDYWIFRKGDFLVDATTAWKRLGALEVDSRVRLVYQALMVVAAMLNFVFLLVYM</sequence>
<proteinExistence type="predicted"/>